<evidence type="ECO:0000259" key="8">
    <source>
        <dbReference type="Pfam" id="PF17805"/>
    </source>
</evidence>
<dbReference type="InterPro" id="IPR019885">
    <property type="entry name" value="Tscrpt_reg_HTH_AsnC-type_CS"/>
</dbReference>
<protein>
    <recommendedName>
        <fullName evidence="5">siroheme decarboxylase</fullName>
        <ecNumber evidence="5">4.1.1.111</ecNumber>
    </recommendedName>
</protein>
<comment type="similarity">
    <text evidence="3">Belongs to the Ahb/Nir family.</text>
</comment>
<organism evidence="10 11">
    <name type="scientific">Candidatus Thiopontia autotrophica</name>
    <dbReference type="NCBI Taxonomy" id="2841688"/>
    <lineage>
        <taxon>Bacteria</taxon>
        <taxon>Pseudomonadati</taxon>
        <taxon>Pseudomonadota</taxon>
        <taxon>Gammaproteobacteria</taxon>
        <taxon>Candidatus Thiopontia</taxon>
    </lineage>
</organism>
<dbReference type="SUPFAM" id="SSF46785">
    <property type="entry name" value="Winged helix' DNA-binding domain"/>
    <property type="match status" value="1"/>
</dbReference>
<dbReference type="AlphaFoldDB" id="A0A8J6NWN7"/>
<dbReference type="Proteomes" id="UP000654401">
    <property type="component" value="Unassembled WGS sequence"/>
</dbReference>
<dbReference type="Pfam" id="PF17805">
    <property type="entry name" value="AsnC_trans_reg2"/>
    <property type="match status" value="1"/>
</dbReference>
<dbReference type="EMBL" id="JACNFK010000024">
    <property type="protein sequence ID" value="MBC8519491.1"/>
    <property type="molecule type" value="Genomic_DNA"/>
</dbReference>
<evidence type="ECO:0000313" key="10">
    <source>
        <dbReference type="EMBL" id="MBC8519491.1"/>
    </source>
</evidence>
<dbReference type="InterPro" id="IPR040523">
    <property type="entry name" value="AsnC_trans_reg2"/>
</dbReference>
<dbReference type="GO" id="GO:0016829">
    <property type="term" value="F:lyase activity"/>
    <property type="evidence" value="ECO:0007669"/>
    <property type="project" value="UniProtKB-KW"/>
</dbReference>
<dbReference type="Pfam" id="PF22451">
    <property type="entry name" value="NirdL-like_HTH"/>
    <property type="match status" value="1"/>
</dbReference>
<dbReference type="InterPro" id="IPR053953">
    <property type="entry name" value="NirdL-like_HTH"/>
</dbReference>
<evidence type="ECO:0000256" key="3">
    <source>
        <dbReference type="ARBA" id="ARBA00023457"/>
    </source>
</evidence>
<gene>
    <name evidence="10" type="ORF">H8D24_03665</name>
</gene>
<accession>A0A8J6NWN7</accession>
<evidence type="ECO:0000259" key="9">
    <source>
        <dbReference type="Pfam" id="PF22451"/>
    </source>
</evidence>
<sequence>MISNKDVSIKKITEADKRLLAAIQTGLPLTPRPYDDIGKMIGMSEHEVIDRVQQLQLGGIIRRMGIIVHHRPLGYNANAMVVWNLPTTLVDEFGKKVSKLDFVTLCYQRKTDPDVWPYNLYTMIHGKDRESVMKRVNTLLSLSPVKDIDHQILFSSRRFKQQGARYFSSTSRAATAVAPELKPE</sequence>
<comment type="catalytic activity">
    <reaction evidence="7">
        <text>siroheme + 2 H(+) = 12,18-didecarboxysiroheme + 2 CO2</text>
        <dbReference type="Rhea" id="RHEA:19093"/>
        <dbReference type="ChEBI" id="CHEBI:15378"/>
        <dbReference type="ChEBI" id="CHEBI:16526"/>
        <dbReference type="ChEBI" id="CHEBI:60052"/>
        <dbReference type="ChEBI" id="CHEBI:140497"/>
        <dbReference type="EC" id="4.1.1.111"/>
    </reaction>
</comment>
<evidence type="ECO:0000256" key="6">
    <source>
        <dbReference type="ARBA" id="ARBA00045291"/>
    </source>
</evidence>
<dbReference type="PROSITE" id="PS00519">
    <property type="entry name" value="HTH_ASNC_1"/>
    <property type="match status" value="1"/>
</dbReference>
<comment type="function">
    <text evidence="6">Involved in heme d1 biosynthesis. Catalyzes the decarboxylation of siroheme into didecarboxysiroheme.</text>
</comment>
<proteinExistence type="inferred from homology"/>
<evidence type="ECO:0000256" key="5">
    <source>
        <dbReference type="ARBA" id="ARBA00023471"/>
    </source>
</evidence>
<dbReference type="PANTHER" id="PTHR43413">
    <property type="entry name" value="TRANSCRIPTIONAL REGULATOR, ASNC FAMILY"/>
    <property type="match status" value="1"/>
</dbReference>
<evidence type="ECO:0000256" key="1">
    <source>
        <dbReference type="ARBA" id="ARBA00023239"/>
    </source>
</evidence>
<comment type="caution">
    <text evidence="10">The sequence shown here is derived from an EMBL/GenBank/DDBJ whole genome shotgun (WGS) entry which is preliminary data.</text>
</comment>
<feature type="domain" description="Siroheme decarboxylase NirL-like HTH" evidence="9">
    <location>
        <begin position="16"/>
        <end position="62"/>
    </location>
</feature>
<dbReference type="InterPro" id="IPR036390">
    <property type="entry name" value="WH_DNA-bd_sf"/>
</dbReference>
<evidence type="ECO:0000313" key="11">
    <source>
        <dbReference type="Proteomes" id="UP000654401"/>
    </source>
</evidence>
<evidence type="ECO:0000256" key="4">
    <source>
        <dbReference type="ARBA" id="ARBA00023465"/>
    </source>
</evidence>
<name>A0A8J6NWN7_9GAMM</name>
<evidence type="ECO:0000256" key="7">
    <source>
        <dbReference type="ARBA" id="ARBA00048470"/>
    </source>
</evidence>
<comment type="pathway">
    <text evidence="2">Porphyrin-containing compound metabolism.</text>
</comment>
<dbReference type="EC" id="4.1.1.111" evidence="5"/>
<dbReference type="PANTHER" id="PTHR43413:SF1">
    <property type="entry name" value="SIROHEME DECARBOXYLASE NIRL SUBUNIT"/>
    <property type="match status" value="1"/>
</dbReference>
<comment type="subunit">
    <text evidence="4">Probably forms a complex composed of NirD, NirL, NirG and NirH. All proteins are required for the total conversion of siroheme to didecarboxysiroheme.</text>
</comment>
<dbReference type="InterPro" id="IPR050684">
    <property type="entry name" value="HTH-Siroheme_Decarb"/>
</dbReference>
<keyword evidence="1" id="KW-0456">Lyase</keyword>
<feature type="domain" description="Siroheme decarboxylase AsnC-like ligand binding" evidence="8">
    <location>
        <begin position="73"/>
        <end position="160"/>
    </location>
</feature>
<dbReference type="Gene3D" id="3.30.70.3460">
    <property type="match status" value="1"/>
</dbReference>
<reference evidence="10 11" key="1">
    <citation type="submission" date="2020-08" db="EMBL/GenBank/DDBJ databases">
        <title>Bridging the membrane lipid divide: bacteria of the FCB group superphylum have the potential to synthesize archaeal ether lipids.</title>
        <authorList>
            <person name="Villanueva L."/>
            <person name="Von Meijenfeldt F.A.B."/>
            <person name="Westbye A.B."/>
            <person name="Yadav S."/>
            <person name="Hopmans E.C."/>
            <person name="Dutilh B.E."/>
            <person name="Sinninghe Damste J.S."/>
        </authorList>
    </citation>
    <scope>NUCLEOTIDE SEQUENCE [LARGE SCALE GENOMIC DNA]</scope>
    <source>
        <strain evidence="10">NIOZ-UU100</strain>
    </source>
</reference>
<evidence type="ECO:0000256" key="2">
    <source>
        <dbReference type="ARBA" id="ARBA00023444"/>
    </source>
</evidence>